<name>A0A174ZJW9_9FIRM</name>
<evidence type="ECO:0000313" key="2">
    <source>
        <dbReference type="Proteomes" id="UP000095662"/>
    </source>
</evidence>
<proteinExistence type="predicted"/>
<sequence length="304" mass="35145">MNTLEKARHFIYKNARPLELATWQYHFENGSKEAVLNALGFYQNEDGGFGNGLEADFLNPNSSPMATWAATETLREIGLTDKNHPIVKGILRYLESGEHFDKKQNKWLNTIPSNNDYPHAIWWEYSEESDNISYNPTAALAAFIISYADTKSAIYEKGLKIAKEAVEWFVSSAPINDNHDVSCFIRLYNVLDGEAIITEDMLEHFKTGLCESVKLTICPDTEKWAVEYVTRPSDYSVTPDSMFYEDNAQIAMHECDFIKTLQRADGGFNVPWKWWTDYTEFYVSEHRWQSILTIKYILYLKAYE</sequence>
<dbReference type="AlphaFoldDB" id="A0A174ZJW9"/>
<protein>
    <submittedName>
        <fullName evidence="1">Uncharacterized protein</fullName>
    </submittedName>
</protein>
<accession>A0A174ZJW9</accession>
<dbReference type="InterPro" id="IPR008930">
    <property type="entry name" value="Terpenoid_cyclase/PrenylTrfase"/>
</dbReference>
<dbReference type="STRING" id="39492.ERS852540_01579"/>
<dbReference type="SUPFAM" id="SSF48239">
    <property type="entry name" value="Terpenoid cyclases/Protein prenyltransferases"/>
    <property type="match status" value="1"/>
</dbReference>
<evidence type="ECO:0000313" key="1">
    <source>
        <dbReference type="EMBL" id="CUQ87733.1"/>
    </source>
</evidence>
<dbReference type="Proteomes" id="UP000095662">
    <property type="component" value="Unassembled WGS sequence"/>
</dbReference>
<dbReference type="OrthoDB" id="3286086at2"/>
<organism evidence="1 2">
    <name type="scientific">[Eubacterium] siraeum</name>
    <dbReference type="NCBI Taxonomy" id="39492"/>
    <lineage>
        <taxon>Bacteria</taxon>
        <taxon>Bacillati</taxon>
        <taxon>Bacillota</taxon>
        <taxon>Clostridia</taxon>
        <taxon>Eubacteriales</taxon>
        <taxon>Oscillospiraceae</taxon>
        <taxon>Oscillospiraceae incertae sedis</taxon>
    </lineage>
</organism>
<reference evidence="1 2" key="1">
    <citation type="submission" date="2015-09" db="EMBL/GenBank/DDBJ databases">
        <authorList>
            <consortium name="Pathogen Informatics"/>
        </authorList>
    </citation>
    <scope>NUCLEOTIDE SEQUENCE [LARGE SCALE GENOMIC DNA]</scope>
    <source>
        <strain evidence="1 2">2789STDY5834928</strain>
    </source>
</reference>
<dbReference type="EMBL" id="CZBY01000012">
    <property type="protein sequence ID" value="CUQ87733.1"/>
    <property type="molecule type" value="Genomic_DNA"/>
</dbReference>
<gene>
    <name evidence="1" type="ORF">ERS852540_01579</name>
</gene>